<keyword evidence="3" id="KW-1185">Reference proteome</keyword>
<accession>A0A5N5GNW7</accession>
<feature type="signal peptide" evidence="1">
    <location>
        <begin position="1"/>
        <end position="17"/>
    </location>
</feature>
<feature type="chain" id="PRO_5024381836" evidence="1">
    <location>
        <begin position="18"/>
        <end position="87"/>
    </location>
</feature>
<name>A0A5N5GNW7_9ROSA</name>
<evidence type="ECO:0000313" key="2">
    <source>
        <dbReference type="EMBL" id="KAB2614950.1"/>
    </source>
</evidence>
<dbReference type="OrthoDB" id="929597at2759"/>
<comment type="caution">
    <text evidence="2">The sequence shown here is derived from an EMBL/GenBank/DDBJ whole genome shotgun (WGS) entry which is preliminary data.</text>
</comment>
<evidence type="ECO:0000313" key="3">
    <source>
        <dbReference type="Proteomes" id="UP000327157"/>
    </source>
</evidence>
<organism evidence="2 3">
    <name type="scientific">Pyrus ussuriensis x Pyrus communis</name>
    <dbReference type="NCBI Taxonomy" id="2448454"/>
    <lineage>
        <taxon>Eukaryota</taxon>
        <taxon>Viridiplantae</taxon>
        <taxon>Streptophyta</taxon>
        <taxon>Embryophyta</taxon>
        <taxon>Tracheophyta</taxon>
        <taxon>Spermatophyta</taxon>
        <taxon>Magnoliopsida</taxon>
        <taxon>eudicotyledons</taxon>
        <taxon>Gunneridae</taxon>
        <taxon>Pentapetalae</taxon>
        <taxon>rosids</taxon>
        <taxon>fabids</taxon>
        <taxon>Rosales</taxon>
        <taxon>Rosaceae</taxon>
        <taxon>Amygdaloideae</taxon>
        <taxon>Maleae</taxon>
        <taxon>Pyrus</taxon>
    </lineage>
</organism>
<sequence length="87" mass="9754">MSVNKLLVLHLWQLVLGWMPMGTTLATADGLVKRGDGRDIPFVLSSAVFAENNLVDWDHLWVSVPSSFLIGKEAWHFIDHPCKILAK</sequence>
<dbReference type="AlphaFoldDB" id="A0A5N5GNW7"/>
<evidence type="ECO:0000256" key="1">
    <source>
        <dbReference type="SAM" id="SignalP"/>
    </source>
</evidence>
<reference evidence="3" key="2">
    <citation type="submission" date="2019-10" db="EMBL/GenBank/DDBJ databases">
        <title>A de novo genome assembly of a pear dwarfing rootstock.</title>
        <authorList>
            <person name="Wang F."/>
            <person name="Wang J."/>
            <person name="Li S."/>
            <person name="Zhang Y."/>
            <person name="Fang M."/>
            <person name="Ma L."/>
            <person name="Zhao Y."/>
            <person name="Jiang S."/>
        </authorList>
    </citation>
    <scope>NUCLEOTIDE SEQUENCE [LARGE SCALE GENOMIC DNA]</scope>
</reference>
<gene>
    <name evidence="2" type="ORF">D8674_021538</name>
</gene>
<dbReference type="EMBL" id="SMOL01000402">
    <property type="protein sequence ID" value="KAB2614950.1"/>
    <property type="molecule type" value="Genomic_DNA"/>
</dbReference>
<proteinExistence type="predicted"/>
<protein>
    <submittedName>
        <fullName evidence="2">Glucan 1,3-alpha-glucosidase</fullName>
    </submittedName>
</protein>
<reference evidence="2 3" key="3">
    <citation type="submission" date="2019-11" db="EMBL/GenBank/DDBJ databases">
        <title>A de novo genome assembly of a pear dwarfing rootstock.</title>
        <authorList>
            <person name="Wang F."/>
            <person name="Wang J."/>
            <person name="Li S."/>
            <person name="Zhang Y."/>
            <person name="Fang M."/>
            <person name="Ma L."/>
            <person name="Zhao Y."/>
            <person name="Jiang S."/>
        </authorList>
    </citation>
    <scope>NUCLEOTIDE SEQUENCE [LARGE SCALE GENOMIC DNA]</scope>
    <source>
        <strain evidence="2">S2</strain>
        <tissue evidence="2">Leaf</tissue>
    </source>
</reference>
<dbReference type="Proteomes" id="UP000327157">
    <property type="component" value="Chromosome 3"/>
</dbReference>
<keyword evidence="1" id="KW-0732">Signal</keyword>
<reference evidence="2 3" key="1">
    <citation type="submission" date="2019-09" db="EMBL/GenBank/DDBJ databases">
        <authorList>
            <person name="Ou C."/>
        </authorList>
    </citation>
    <scope>NUCLEOTIDE SEQUENCE [LARGE SCALE GENOMIC DNA]</scope>
    <source>
        <strain evidence="2">S2</strain>
        <tissue evidence="2">Leaf</tissue>
    </source>
</reference>